<keyword evidence="4 5" id="KW-1015">Disulfide bond</keyword>
<feature type="domain" description="Peptidase S1" evidence="8">
    <location>
        <begin position="1348"/>
        <end position="1586"/>
    </location>
</feature>
<dbReference type="PROSITE" id="PS00134">
    <property type="entry name" value="TRYPSIN_HIS"/>
    <property type="match status" value="1"/>
</dbReference>
<feature type="region of interest" description="Disordered" evidence="7">
    <location>
        <begin position="852"/>
        <end position="884"/>
    </location>
</feature>
<reference evidence="9 10" key="1">
    <citation type="submission" date="2023-11" db="EMBL/GenBank/DDBJ databases">
        <title>Halocaridina rubra genome assembly.</title>
        <authorList>
            <person name="Smith C."/>
        </authorList>
    </citation>
    <scope>NUCLEOTIDE SEQUENCE [LARGE SCALE GENOMIC DNA]</scope>
    <source>
        <strain evidence="9">EP-1</strain>
        <tissue evidence="9">Whole</tissue>
    </source>
</reference>
<dbReference type="Proteomes" id="UP001381693">
    <property type="component" value="Unassembled WGS sequence"/>
</dbReference>
<dbReference type="EC" id="3.4.21.9" evidence="9"/>
<dbReference type="InterPro" id="IPR033116">
    <property type="entry name" value="TRYPSIN_SER"/>
</dbReference>
<dbReference type="SUPFAM" id="SSF57424">
    <property type="entry name" value="LDL receptor-like module"/>
    <property type="match status" value="3"/>
</dbReference>
<dbReference type="InterPro" id="IPR023415">
    <property type="entry name" value="LDLR_class-A_CS"/>
</dbReference>
<dbReference type="CDD" id="cd00112">
    <property type="entry name" value="LDLa"/>
    <property type="match status" value="3"/>
</dbReference>
<evidence type="ECO:0000256" key="5">
    <source>
        <dbReference type="PROSITE-ProRule" id="PRU00124"/>
    </source>
</evidence>
<dbReference type="EMBL" id="JAXCGZ010017051">
    <property type="protein sequence ID" value="KAK7069013.1"/>
    <property type="molecule type" value="Genomic_DNA"/>
</dbReference>
<feature type="region of interest" description="Disordered" evidence="7">
    <location>
        <begin position="903"/>
        <end position="932"/>
    </location>
</feature>
<dbReference type="InterPro" id="IPR043504">
    <property type="entry name" value="Peptidase_S1_PA_chymotrypsin"/>
</dbReference>
<feature type="disulfide bond" evidence="5">
    <location>
        <begin position="1113"/>
        <end position="1128"/>
    </location>
</feature>
<proteinExistence type="predicted"/>
<dbReference type="SMART" id="SM00020">
    <property type="entry name" value="Tryp_SPc"/>
    <property type="match status" value="1"/>
</dbReference>
<dbReference type="PANTHER" id="PTHR24252">
    <property type="entry name" value="ACROSIN-RELATED"/>
    <property type="match status" value="1"/>
</dbReference>
<feature type="region of interest" description="Disordered" evidence="7">
    <location>
        <begin position="671"/>
        <end position="698"/>
    </location>
</feature>
<feature type="compositionally biased region" description="Low complexity" evidence="7">
    <location>
        <begin position="904"/>
        <end position="929"/>
    </location>
</feature>
<dbReference type="InterPro" id="IPR018114">
    <property type="entry name" value="TRYPSIN_HIS"/>
</dbReference>
<sequence>MPSHVDNTVLAVRDVLLQELMSMEPVAFQNVAVDIDSLKITRESELNGVDIIGMSSATPLQKEEDVQVIKVEGTQQAPGGAIMIRKPSGLPVRAHSDNNQKKVTEMPSTSTANNLIYEFGPWRPVNPVHLFIQSSTTPSTTTYGSRTSAFQGPVSSNFYPTVRSDLRPTFITGPRSNTQPMVTTPLSTTRKSTTSSSTSTTASTTTSSTTTSTTTTTPSTTTTSTTTTTFTPPSTTLPSFLFNERVGIVDDNLDNKYNKMTTKRNPSKEDLQAILAELLYYTTPRPESPPRRPVTPEIYDPMIIYTEATSATEAETKDLTPSSADRLVTFQSISEQYGKPPPVSLINAPSYSNKATTLPLHTPEAPKVTSYSGVQEPLPPRPPPHRFPLDRFRYPISSSSPETTKAPSTPKFSIWDILTTRKPLILNTELVTSTSIDIEYGSTGKHPLYIPTQNQEMTQYYGPVYKPTSSLSPFYRPNKRLDIVENPDGIFNSQNYGTTDQYGPVYQPSSEPVPLEEFTEDKNVVKVPVISGNNVRYLTVNRTRSNYPNVVIVNLQTTPDDDSISTTSRPTQGNSRRLNTKYLEDAFRFVLENLNYRGVNGAAVPGHLRNGFSHRQGKPIDLTVPDAPSPLDDKTHNSISLWSVLQSLSQVYLSDPAIIQQLKDFEKASNASINNNTEGSSSPTPSNNEAGANVSASDTPHHHFLLEDITEPLITNKELITVKPTSSEYSFIPFKDFNINANTSFQDNHASIVLEANPHEDLSPSYISVTDSLSSSQSFIPTSSPFTTLFMTGAEAKSSGKPQIISVSSRSPAISSLSTTNSPIHTFVLKDGQSMEELLQEIFDTISLEEENETYPSAHDTTSETETTTFGTEDPHQAVHSSDERNSVLESINRILLEHLNKISSPSTSTGRPSSTELPETTTVAPTTTNSPLALTSTSVPLRSFFHELYPVMTRPMSPLRYTTTTKSYEILDDGDNEIKTTLLGTSPPPTTEMRTETSVDISYSVHLGTTEITFKKNFSIIACSNPSQFRCDSGECIPEFSRCNLIQDCRDSSDERNCSCADLLKSKFLNRKICDGIVDCWDHSDESNCDWCKPGQFICSGSSQCIEQNQVCDGLADCDGGDDEKTCVTIAPDLINANSLFYHDEGYLMVRKKGVWGKLCVENFERVTSLAANSWSISDLGQAVCETLTFRNFKYIERLEDPIPLSRAAPPKSSRPASSSSIPGYETPTYYEFHLSSETSVPSRARSAFSVGKTLSKRSGERWKAMSDSGLSLEFEKTACPLRDVVKVSCSSLQCGMRPRVISHRARAIIPKGQAHITNLFESGPVNLKQFQHKWRFLLTFGIFKRIVGGNNSGPGSWPWHAALYKEGEYQCGATLINNRWLVSAGHCFYNATHYHWVARLGALRRGTKFPSPYEQLRHITHIFIHPEYVDTGFINDISLLRVNEPVSFTDYVRPVCLPPAESVIQNGRLCTLVGWGQLFEIGKIFPDTLQEVQVPLISTMECRKRTVFIPLYRLTDDMFCAGYDRGGRDACLGDSGGPLMCQEPDGAWQLVGVTSNGYGCARPHRPGVYTKVVKYLDWMNQVMELTKNDLVVPLPAKCEGHRCPLGQCLPRSSICNGFVECSDGSDEARCSSS</sequence>
<feature type="region of interest" description="Disordered" evidence="7">
    <location>
        <begin position="610"/>
        <end position="631"/>
    </location>
</feature>
<evidence type="ECO:0000256" key="4">
    <source>
        <dbReference type="ARBA" id="ARBA00023157"/>
    </source>
</evidence>
<dbReference type="PROSITE" id="PS50240">
    <property type="entry name" value="TRYPSIN_DOM"/>
    <property type="match status" value="1"/>
</dbReference>
<dbReference type="InterPro" id="IPR036055">
    <property type="entry name" value="LDL_receptor-like_sf"/>
</dbReference>
<protein>
    <submittedName>
        <fullName evidence="9">Enteropeptidase</fullName>
        <ecNumber evidence="9">3.4.21.9</ecNumber>
    </submittedName>
</protein>
<keyword evidence="3 6" id="KW-0720">Serine protease</keyword>
<dbReference type="SUPFAM" id="SSF50494">
    <property type="entry name" value="Trypsin-like serine proteases"/>
    <property type="match status" value="1"/>
</dbReference>
<organism evidence="9 10">
    <name type="scientific">Halocaridina rubra</name>
    <name type="common">Hawaiian red shrimp</name>
    <dbReference type="NCBI Taxonomy" id="373956"/>
    <lineage>
        <taxon>Eukaryota</taxon>
        <taxon>Metazoa</taxon>
        <taxon>Ecdysozoa</taxon>
        <taxon>Arthropoda</taxon>
        <taxon>Crustacea</taxon>
        <taxon>Multicrustacea</taxon>
        <taxon>Malacostraca</taxon>
        <taxon>Eumalacostraca</taxon>
        <taxon>Eucarida</taxon>
        <taxon>Decapoda</taxon>
        <taxon>Pleocyemata</taxon>
        <taxon>Caridea</taxon>
        <taxon>Atyoidea</taxon>
        <taxon>Atyidae</taxon>
        <taxon>Halocaridina</taxon>
    </lineage>
</organism>
<gene>
    <name evidence="9" type="primary">TMPRSS15</name>
    <name evidence="9" type="ORF">SK128_017862</name>
</gene>
<keyword evidence="1 6" id="KW-0645">Protease</keyword>
<dbReference type="PROSITE" id="PS01209">
    <property type="entry name" value="LDLRA_1"/>
    <property type="match status" value="2"/>
</dbReference>
<comment type="caution">
    <text evidence="5">Lacks conserved residue(s) required for the propagation of feature annotation.</text>
</comment>
<dbReference type="Pfam" id="PF00057">
    <property type="entry name" value="Ldl_recept_a"/>
    <property type="match status" value="3"/>
</dbReference>
<name>A0AAN8WUJ4_HALRR</name>
<dbReference type="FunFam" id="2.40.10.10:FF:000003">
    <property type="entry name" value="Transmembrane serine protease 3"/>
    <property type="match status" value="1"/>
</dbReference>
<keyword evidence="2 6" id="KW-0378">Hydrolase</keyword>
<evidence type="ECO:0000256" key="3">
    <source>
        <dbReference type="ARBA" id="ARBA00022825"/>
    </source>
</evidence>
<dbReference type="InterPro" id="IPR009003">
    <property type="entry name" value="Peptidase_S1_PA"/>
</dbReference>
<evidence type="ECO:0000259" key="8">
    <source>
        <dbReference type="PROSITE" id="PS50240"/>
    </source>
</evidence>
<evidence type="ECO:0000256" key="1">
    <source>
        <dbReference type="ARBA" id="ARBA00022670"/>
    </source>
</evidence>
<dbReference type="PROSITE" id="PS50068">
    <property type="entry name" value="LDLRA_2"/>
    <property type="match status" value="3"/>
</dbReference>
<dbReference type="PANTHER" id="PTHR24252:SF7">
    <property type="entry name" value="HYALIN"/>
    <property type="match status" value="1"/>
</dbReference>
<dbReference type="SMART" id="SM00192">
    <property type="entry name" value="LDLa"/>
    <property type="match status" value="3"/>
</dbReference>
<dbReference type="GO" id="GO:0006508">
    <property type="term" value="P:proteolysis"/>
    <property type="evidence" value="ECO:0007669"/>
    <property type="project" value="UniProtKB-KW"/>
</dbReference>
<feature type="compositionally biased region" description="Low complexity" evidence="7">
    <location>
        <begin position="183"/>
        <end position="236"/>
    </location>
</feature>
<feature type="disulfide bond" evidence="5">
    <location>
        <begin position="1605"/>
        <end position="1623"/>
    </location>
</feature>
<feature type="region of interest" description="Disordered" evidence="7">
    <location>
        <begin position="168"/>
        <end position="236"/>
    </location>
</feature>
<keyword evidence="10" id="KW-1185">Reference proteome</keyword>
<evidence type="ECO:0000256" key="7">
    <source>
        <dbReference type="SAM" id="MobiDB-lite"/>
    </source>
</evidence>
<dbReference type="Gene3D" id="4.10.400.10">
    <property type="entry name" value="Low-density Lipoprotein Receptor"/>
    <property type="match status" value="3"/>
</dbReference>
<evidence type="ECO:0000256" key="2">
    <source>
        <dbReference type="ARBA" id="ARBA00022801"/>
    </source>
</evidence>
<dbReference type="Pfam" id="PF00089">
    <property type="entry name" value="Trypsin"/>
    <property type="match status" value="1"/>
</dbReference>
<evidence type="ECO:0000313" key="10">
    <source>
        <dbReference type="Proteomes" id="UP001381693"/>
    </source>
</evidence>
<dbReference type="PRINTS" id="PR00261">
    <property type="entry name" value="LDLRECEPTOR"/>
</dbReference>
<evidence type="ECO:0000313" key="9">
    <source>
        <dbReference type="EMBL" id="KAK7069013.1"/>
    </source>
</evidence>
<dbReference type="GO" id="GO:0004252">
    <property type="term" value="F:serine-type endopeptidase activity"/>
    <property type="evidence" value="ECO:0007669"/>
    <property type="project" value="UniProtKB-EC"/>
</dbReference>
<feature type="disulfide bond" evidence="5">
    <location>
        <begin position="1617"/>
        <end position="1632"/>
    </location>
</feature>
<feature type="compositionally biased region" description="Basic and acidic residues" evidence="7">
    <location>
        <begin position="873"/>
        <end position="884"/>
    </location>
</feature>
<dbReference type="InterPro" id="IPR001254">
    <property type="entry name" value="Trypsin_dom"/>
</dbReference>
<dbReference type="InterPro" id="IPR002172">
    <property type="entry name" value="LDrepeatLR_classA_rpt"/>
</dbReference>
<evidence type="ECO:0000256" key="6">
    <source>
        <dbReference type="RuleBase" id="RU363034"/>
    </source>
</evidence>
<dbReference type="PROSITE" id="PS00135">
    <property type="entry name" value="TRYPSIN_SER"/>
    <property type="match status" value="1"/>
</dbReference>
<dbReference type="CDD" id="cd00190">
    <property type="entry name" value="Tryp_SPc"/>
    <property type="match status" value="1"/>
</dbReference>
<accession>A0AAN8WUJ4</accession>
<feature type="disulfide bond" evidence="5">
    <location>
        <begin position="1032"/>
        <end position="1050"/>
    </location>
</feature>
<feature type="disulfide bond" evidence="5">
    <location>
        <begin position="1044"/>
        <end position="1059"/>
    </location>
</feature>
<feature type="region of interest" description="Disordered" evidence="7">
    <location>
        <begin position="363"/>
        <end position="383"/>
    </location>
</feature>
<dbReference type="Gene3D" id="2.40.10.10">
    <property type="entry name" value="Trypsin-like serine proteases"/>
    <property type="match status" value="2"/>
</dbReference>
<comment type="caution">
    <text evidence="9">The sequence shown here is derived from an EMBL/GenBank/DDBJ whole genome shotgun (WGS) entry which is preliminary data.</text>
</comment>